<proteinExistence type="predicted"/>
<name>A0A7J3ZLE8_9CREN</name>
<organism evidence="1">
    <name type="scientific">Fervidicoccus fontis</name>
    <dbReference type="NCBI Taxonomy" id="683846"/>
    <lineage>
        <taxon>Archaea</taxon>
        <taxon>Thermoproteota</taxon>
        <taxon>Thermoprotei</taxon>
        <taxon>Fervidicoccales</taxon>
        <taxon>Fervidicoccaceae</taxon>
        <taxon>Fervidicoccus</taxon>
    </lineage>
</organism>
<sequence>MKDNCEKRLIDMLEFSECKEHPFTLLVKVLECASKHEGEYKVRVPAGTIPINILEDYAKRYGVSFWVTKEKEHRMPISIDVEVFHFKKPK</sequence>
<dbReference type="EMBL" id="DRZC01000076">
    <property type="protein sequence ID" value="HHQ80844.1"/>
    <property type="molecule type" value="Genomic_DNA"/>
</dbReference>
<dbReference type="AlphaFoldDB" id="A0A7J3ZLE8"/>
<reference evidence="1" key="1">
    <citation type="journal article" date="2020" name="mSystems">
        <title>Genome- and Community-Level Interaction Insights into Carbon Utilization and Element Cycling Functions of Hydrothermarchaeota in Hydrothermal Sediment.</title>
        <authorList>
            <person name="Zhou Z."/>
            <person name="Liu Y."/>
            <person name="Xu W."/>
            <person name="Pan J."/>
            <person name="Luo Z.H."/>
            <person name="Li M."/>
        </authorList>
    </citation>
    <scope>NUCLEOTIDE SEQUENCE [LARGE SCALE GENOMIC DNA]</scope>
    <source>
        <strain evidence="1">SpSt-1116</strain>
    </source>
</reference>
<evidence type="ECO:0000313" key="1">
    <source>
        <dbReference type="EMBL" id="HHQ80844.1"/>
    </source>
</evidence>
<accession>A0A7J3ZLE8</accession>
<comment type="caution">
    <text evidence="1">The sequence shown here is derived from an EMBL/GenBank/DDBJ whole genome shotgun (WGS) entry which is preliminary data.</text>
</comment>
<gene>
    <name evidence="1" type="ORF">ENM78_05295</name>
</gene>
<protein>
    <submittedName>
        <fullName evidence="1">Uncharacterized protein</fullName>
    </submittedName>
</protein>